<keyword evidence="16 18" id="KW-0966">Cell projection</keyword>
<dbReference type="InterPro" id="IPR013836">
    <property type="entry name" value="CD34/Podocalyxin"/>
</dbReference>
<evidence type="ECO:0000256" key="10">
    <source>
        <dbReference type="ARBA" id="ARBA00022692"/>
    </source>
</evidence>
<keyword evidence="9 18" id="KW-1003">Cell membrane</keyword>
<dbReference type="RefSeq" id="XP_072820548.1">
    <property type="nucleotide sequence ID" value="XM_072964447.1"/>
</dbReference>
<organism evidence="22 24">
    <name type="scientific">Vicugna pacos</name>
    <name type="common">Alpaca</name>
    <name type="synonym">Lama pacos</name>
    <dbReference type="NCBI Taxonomy" id="30538"/>
    <lineage>
        <taxon>Eukaryota</taxon>
        <taxon>Metazoa</taxon>
        <taxon>Chordata</taxon>
        <taxon>Craniata</taxon>
        <taxon>Vertebrata</taxon>
        <taxon>Euteleostomi</taxon>
        <taxon>Mammalia</taxon>
        <taxon>Eutheria</taxon>
        <taxon>Laurasiatheria</taxon>
        <taxon>Artiodactyla</taxon>
        <taxon>Tylopoda</taxon>
        <taxon>Camelidae</taxon>
        <taxon>Vicugna</taxon>
    </lineage>
</organism>
<keyword evidence="10 20" id="KW-0812">Transmembrane</keyword>
<keyword evidence="13 20" id="KW-1133">Transmembrane helix</keyword>
<proteinExistence type="inferred from homology"/>
<feature type="compositionally biased region" description="Polar residues" evidence="19">
    <location>
        <begin position="257"/>
        <end position="271"/>
    </location>
</feature>
<evidence type="ECO:0000256" key="19">
    <source>
        <dbReference type="SAM" id="MobiDB-lite"/>
    </source>
</evidence>
<sequence>MTSALVLSALLLLLPSLWQNALSSDNGEVSQTDSAPSEGLTKTEGNEVSSPVGKPLNLSEASESVPVTSSTSVQQQTTTTASDKADSDNTTTPKTTTVSMKPENISSQNGISTATTGSGTQSNHSVTTSSMTTKEGTRPASEPQNLSKPSDTTTALTSLTTPASTPQSNMVPVPSKPSGNSSEGPKEVTTAASSGPVAGPTVTTQGMLTTPVTVPQVSSPGTQHTSSNMPAVTGSSAALQPTGSSLGPGTSSPVAGPTSSNTLLMPTASQGSSTPSIVSVVSVRGAKIQCESPEAPKEKMLILNLSTPISCQEASPFNEKLVTLLCQAANATFSLVQDECCVRLAPVIDFPGVQIKEVTIRKRFSPKDVYELLHNKWDALKGVGVTNMALGDRGPPEETEDRFSMPLIITIVCMASFLLLVAALYGCCHQRLSQRKDQQRLTEELQTVENGYHDNPTLEVMETSSEMQEKKVVNLNGELGDSWIVPLDNLTKDDLDEEEDTHL</sequence>
<accession>A0ABM5DI28</accession>
<evidence type="ECO:0000256" key="8">
    <source>
        <dbReference type="ARBA" id="ARBA00017371"/>
    </source>
</evidence>
<feature type="region of interest" description="Disordered" evidence="19">
    <location>
        <begin position="24"/>
        <end position="275"/>
    </location>
</feature>
<evidence type="ECO:0000256" key="13">
    <source>
        <dbReference type="ARBA" id="ARBA00022989"/>
    </source>
</evidence>
<gene>
    <name evidence="23 24" type="primary">PODXL</name>
</gene>
<keyword evidence="14 18" id="KW-0472">Membrane</keyword>
<dbReference type="RefSeq" id="XP_072820547.1">
    <property type="nucleotide sequence ID" value="XM_072964446.1"/>
</dbReference>
<keyword evidence="11 21" id="KW-0732">Signal</keyword>
<dbReference type="GeneID" id="107033375"/>
<feature type="signal peptide" evidence="21">
    <location>
        <begin position="1"/>
        <end position="23"/>
    </location>
</feature>
<dbReference type="Pfam" id="PF06365">
    <property type="entry name" value="CD34_antigen"/>
    <property type="match status" value="1"/>
</dbReference>
<comment type="subcellular location">
    <subcellularLocation>
        <location evidence="3 18">Apical cell membrane</location>
    </subcellularLocation>
    <subcellularLocation>
        <location evidence="6">Cell projection</location>
        <location evidence="6">Filopodium</location>
    </subcellularLocation>
    <subcellularLocation>
        <location evidence="2 18">Cell projection</location>
        <location evidence="2 18">Microvillus</location>
    </subcellularLocation>
    <subcellularLocation>
        <location evidence="4">Cell projection</location>
        <location evidence="4">Ruffle</location>
    </subcellularLocation>
    <subcellularLocation>
        <location evidence="18">Membrane raft</location>
    </subcellularLocation>
    <subcellularLocation>
        <location evidence="18">Cell projection</location>
        <location evidence="18">Lamellipodium</location>
    </subcellularLocation>
    <subcellularLocation>
        <location evidence="5">Membrane</location>
        <topology evidence="5">Single-pass type I membrane protein</topology>
    </subcellularLocation>
</comment>
<dbReference type="InterPro" id="IPR017403">
    <property type="entry name" value="PODXL"/>
</dbReference>
<keyword evidence="12 18" id="KW-0130">Cell adhesion</keyword>
<feature type="compositionally biased region" description="Low complexity" evidence="19">
    <location>
        <begin position="59"/>
        <end position="97"/>
    </location>
</feature>
<evidence type="ECO:0000256" key="9">
    <source>
        <dbReference type="ARBA" id="ARBA00022475"/>
    </source>
</evidence>
<evidence type="ECO:0000256" key="6">
    <source>
        <dbReference type="ARBA" id="ARBA00004486"/>
    </source>
</evidence>
<evidence type="ECO:0000256" key="5">
    <source>
        <dbReference type="ARBA" id="ARBA00004479"/>
    </source>
</evidence>
<evidence type="ECO:0000256" key="18">
    <source>
        <dbReference type="PIRNR" id="PIRNR038143"/>
    </source>
</evidence>
<protein>
    <recommendedName>
        <fullName evidence="8 18">Podocalyxin</fullName>
    </recommendedName>
    <alternativeName>
        <fullName evidence="17 18">Podocalyxin-like protein 1</fullName>
    </alternativeName>
</protein>
<evidence type="ECO:0000256" key="21">
    <source>
        <dbReference type="SAM" id="SignalP"/>
    </source>
</evidence>
<dbReference type="PIRSF" id="PIRSF038143">
    <property type="entry name" value="Podocalyxin-like_p1"/>
    <property type="match status" value="1"/>
</dbReference>
<evidence type="ECO:0000256" key="4">
    <source>
        <dbReference type="ARBA" id="ARBA00004466"/>
    </source>
</evidence>
<evidence type="ECO:0000256" key="20">
    <source>
        <dbReference type="SAM" id="Phobius"/>
    </source>
</evidence>
<name>A0ABM5DI28_VICPA</name>
<dbReference type="Proteomes" id="UP001652581">
    <property type="component" value="Chromosome 7"/>
</dbReference>
<evidence type="ECO:0000256" key="15">
    <source>
        <dbReference type="ARBA" id="ARBA00023180"/>
    </source>
</evidence>
<evidence type="ECO:0000313" key="24">
    <source>
        <dbReference type="RefSeq" id="XP_072820548.1"/>
    </source>
</evidence>
<evidence type="ECO:0000256" key="16">
    <source>
        <dbReference type="ARBA" id="ARBA00023273"/>
    </source>
</evidence>
<feature type="compositionally biased region" description="Low complexity" evidence="19">
    <location>
        <begin position="152"/>
        <end position="166"/>
    </location>
</feature>
<feature type="chain" id="PRO_5045028031" description="Podocalyxin" evidence="21">
    <location>
        <begin position="24"/>
        <end position="503"/>
    </location>
</feature>
<keyword evidence="15" id="KW-0325">Glycoprotein</keyword>
<evidence type="ECO:0000256" key="14">
    <source>
        <dbReference type="ARBA" id="ARBA00023136"/>
    </source>
</evidence>
<evidence type="ECO:0000256" key="3">
    <source>
        <dbReference type="ARBA" id="ARBA00004221"/>
    </source>
</evidence>
<reference evidence="23 24" key="1">
    <citation type="submission" date="2025-05" db="UniProtKB">
        <authorList>
            <consortium name="RefSeq"/>
        </authorList>
    </citation>
    <scope>IDENTIFICATION</scope>
</reference>
<feature type="transmembrane region" description="Helical" evidence="20">
    <location>
        <begin position="403"/>
        <end position="426"/>
    </location>
</feature>
<evidence type="ECO:0000256" key="11">
    <source>
        <dbReference type="ARBA" id="ARBA00022729"/>
    </source>
</evidence>
<evidence type="ECO:0000313" key="23">
    <source>
        <dbReference type="RefSeq" id="XP_072820547.1"/>
    </source>
</evidence>
<evidence type="ECO:0000256" key="12">
    <source>
        <dbReference type="ARBA" id="ARBA00022889"/>
    </source>
</evidence>
<evidence type="ECO:0000256" key="17">
    <source>
        <dbReference type="ARBA" id="ARBA00031141"/>
    </source>
</evidence>
<keyword evidence="22" id="KW-1185">Reference proteome</keyword>
<evidence type="ECO:0000256" key="7">
    <source>
        <dbReference type="ARBA" id="ARBA00007029"/>
    </source>
</evidence>
<dbReference type="PANTHER" id="PTHR12067">
    <property type="entry name" value="PODOCALYXIN"/>
    <property type="match status" value="1"/>
</dbReference>
<feature type="compositionally biased region" description="Polar residues" evidence="19">
    <location>
        <begin position="201"/>
        <end position="239"/>
    </location>
</feature>
<comment type="similarity">
    <text evidence="7 18">Belongs to the podocalyxin family.</text>
</comment>
<feature type="compositionally biased region" description="Polar residues" evidence="19">
    <location>
        <begin position="104"/>
        <end position="134"/>
    </location>
</feature>
<feature type="compositionally biased region" description="Low complexity" evidence="19">
    <location>
        <begin position="241"/>
        <end position="253"/>
    </location>
</feature>
<evidence type="ECO:0000313" key="22">
    <source>
        <dbReference type="Proteomes" id="UP001652581"/>
    </source>
</evidence>
<evidence type="ECO:0000256" key="1">
    <source>
        <dbReference type="ARBA" id="ARBA00003167"/>
    </source>
</evidence>
<feature type="compositionally biased region" description="Polar residues" evidence="19">
    <location>
        <begin position="142"/>
        <end position="151"/>
    </location>
</feature>
<evidence type="ECO:0000256" key="2">
    <source>
        <dbReference type="ARBA" id="ARBA00004105"/>
    </source>
</evidence>
<dbReference type="PANTHER" id="PTHR12067:SF5">
    <property type="entry name" value="PODOCALYXIN"/>
    <property type="match status" value="1"/>
</dbReference>
<comment type="function">
    <text evidence="1">Involved in the regulation of both adhesion and cell morphology and cancer progression. Functions as an anti-adhesive molecule that maintains an open filtration pathway between neighboring foot processes in the podocyte by charge repulsion. Acts as a pro-adhesive molecule, enhancing the adherence of cells to immobilized ligands, increasing the rate of migration and cell-cell contacts in an integrin-dependent manner. Induces the formation of apical actin-dependent microvilli. Involved in the formation of a preapical plasma membrane subdomain to set up initial epithelial polarization and the apical lumen formation during renal tubulogenesis. Plays a role in cancer development and aggressiveness by inducing cell migration and invasion through its interaction with the actin-binding protein EZR. Affects EZR-dependent signaling events, leading to increased activities of the MAPK and PI3K pathways in cancer cells.</text>
</comment>
<feature type="compositionally biased region" description="Polar residues" evidence="19">
    <location>
        <begin position="24"/>
        <end position="35"/>
    </location>
</feature>